<protein>
    <recommendedName>
        <fullName evidence="3">histidine kinase</fullName>
        <ecNumber evidence="3">2.7.13.3</ecNumber>
    </recommendedName>
</protein>
<gene>
    <name evidence="15" type="ORF">SAMN05421508_10689</name>
</gene>
<evidence type="ECO:0000256" key="8">
    <source>
        <dbReference type="ARBA" id="ARBA00022989"/>
    </source>
</evidence>
<keyword evidence="4" id="KW-0597">Phosphoprotein</keyword>
<dbReference type="Gene3D" id="1.10.287.130">
    <property type="match status" value="1"/>
</dbReference>
<organism evidence="15 16">
    <name type="scientific">Caenispirillum bisanense</name>
    <dbReference type="NCBI Taxonomy" id="414052"/>
    <lineage>
        <taxon>Bacteria</taxon>
        <taxon>Pseudomonadati</taxon>
        <taxon>Pseudomonadota</taxon>
        <taxon>Alphaproteobacteria</taxon>
        <taxon>Rhodospirillales</taxon>
        <taxon>Novispirillaceae</taxon>
        <taxon>Caenispirillum</taxon>
    </lineage>
</organism>
<dbReference type="InterPro" id="IPR006189">
    <property type="entry name" value="CHASE_dom"/>
</dbReference>
<evidence type="ECO:0000256" key="7">
    <source>
        <dbReference type="ARBA" id="ARBA00022777"/>
    </source>
</evidence>
<dbReference type="SUPFAM" id="SSF55785">
    <property type="entry name" value="PYP-like sensor domain (PAS domain)"/>
    <property type="match status" value="4"/>
</dbReference>
<dbReference type="PRINTS" id="PR00344">
    <property type="entry name" value="BCTRLSENSOR"/>
</dbReference>
<dbReference type="InterPro" id="IPR036890">
    <property type="entry name" value="HATPase_C_sf"/>
</dbReference>
<dbReference type="PROSITE" id="PS50839">
    <property type="entry name" value="CHASE"/>
    <property type="match status" value="1"/>
</dbReference>
<evidence type="ECO:0000256" key="4">
    <source>
        <dbReference type="ARBA" id="ARBA00022553"/>
    </source>
</evidence>
<keyword evidence="7" id="KW-0418">Kinase</keyword>
<dbReference type="InterPro" id="IPR013656">
    <property type="entry name" value="PAS_4"/>
</dbReference>
<evidence type="ECO:0000256" key="3">
    <source>
        <dbReference type="ARBA" id="ARBA00012438"/>
    </source>
</evidence>
<evidence type="ECO:0000256" key="2">
    <source>
        <dbReference type="ARBA" id="ARBA00004370"/>
    </source>
</evidence>
<accession>A0A286GNY1</accession>
<dbReference type="PROSITE" id="PS50113">
    <property type="entry name" value="PAC"/>
    <property type="match status" value="3"/>
</dbReference>
<evidence type="ECO:0000259" key="12">
    <source>
        <dbReference type="PROSITE" id="PS50112"/>
    </source>
</evidence>
<evidence type="ECO:0000259" key="14">
    <source>
        <dbReference type="PROSITE" id="PS50839"/>
    </source>
</evidence>
<dbReference type="FunFam" id="3.30.565.10:FF:000006">
    <property type="entry name" value="Sensor histidine kinase WalK"/>
    <property type="match status" value="1"/>
</dbReference>
<dbReference type="CDD" id="cd00082">
    <property type="entry name" value="HisKA"/>
    <property type="match status" value="1"/>
</dbReference>
<dbReference type="PANTHER" id="PTHR43304:SF1">
    <property type="entry name" value="PAC DOMAIN-CONTAINING PROTEIN"/>
    <property type="match status" value="1"/>
</dbReference>
<evidence type="ECO:0000259" key="13">
    <source>
        <dbReference type="PROSITE" id="PS50113"/>
    </source>
</evidence>
<dbReference type="Pfam" id="PF12860">
    <property type="entry name" value="PAS_7"/>
    <property type="match status" value="1"/>
</dbReference>
<evidence type="ECO:0000256" key="10">
    <source>
        <dbReference type="SAM" id="Phobius"/>
    </source>
</evidence>
<comment type="catalytic activity">
    <reaction evidence="1">
        <text>ATP + protein L-histidine = ADP + protein N-phospho-L-histidine.</text>
        <dbReference type="EC" id="2.7.13.3"/>
    </reaction>
</comment>
<dbReference type="PROSITE" id="PS50112">
    <property type="entry name" value="PAS"/>
    <property type="match status" value="1"/>
</dbReference>
<dbReference type="Pfam" id="PF02518">
    <property type="entry name" value="HATPase_c"/>
    <property type="match status" value="1"/>
</dbReference>
<evidence type="ECO:0000256" key="6">
    <source>
        <dbReference type="ARBA" id="ARBA00022692"/>
    </source>
</evidence>
<dbReference type="EC" id="2.7.13.3" evidence="3"/>
<keyword evidence="6 10" id="KW-0812">Transmembrane</keyword>
<evidence type="ECO:0000313" key="15">
    <source>
        <dbReference type="EMBL" id="SOD96779.1"/>
    </source>
</evidence>
<dbReference type="Gene3D" id="3.30.450.20">
    <property type="entry name" value="PAS domain"/>
    <property type="match status" value="4"/>
</dbReference>
<dbReference type="SMART" id="SM01079">
    <property type="entry name" value="CHASE"/>
    <property type="match status" value="1"/>
</dbReference>
<dbReference type="PANTHER" id="PTHR43304">
    <property type="entry name" value="PHYTOCHROME-LIKE PROTEIN CPH1"/>
    <property type="match status" value="1"/>
</dbReference>
<feature type="domain" description="CHASE" evidence="14">
    <location>
        <begin position="113"/>
        <end position="214"/>
    </location>
</feature>
<feature type="domain" description="PAC" evidence="13">
    <location>
        <begin position="780"/>
        <end position="831"/>
    </location>
</feature>
<reference evidence="15 16" key="1">
    <citation type="submission" date="2017-09" db="EMBL/GenBank/DDBJ databases">
        <authorList>
            <person name="Ehlers B."/>
            <person name="Leendertz F.H."/>
        </authorList>
    </citation>
    <scope>NUCLEOTIDE SEQUENCE [LARGE SCALE GENOMIC DNA]</scope>
    <source>
        <strain evidence="15 16">USBA 140</strain>
    </source>
</reference>
<dbReference type="SMART" id="SM00388">
    <property type="entry name" value="HisKA"/>
    <property type="match status" value="1"/>
</dbReference>
<dbReference type="Pfam" id="PF03924">
    <property type="entry name" value="CHASE"/>
    <property type="match status" value="1"/>
</dbReference>
<feature type="domain" description="PAC" evidence="13">
    <location>
        <begin position="526"/>
        <end position="578"/>
    </location>
</feature>
<keyword evidence="5" id="KW-0808">Transferase</keyword>
<dbReference type="Gene3D" id="3.30.565.10">
    <property type="entry name" value="Histidine kinase-like ATPase, C-terminal domain"/>
    <property type="match status" value="1"/>
</dbReference>
<dbReference type="InterPro" id="IPR003594">
    <property type="entry name" value="HATPase_dom"/>
</dbReference>
<dbReference type="SUPFAM" id="SSF55874">
    <property type="entry name" value="ATPase domain of HSP90 chaperone/DNA topoisomerase II/histidine kinase"/>
    <property type="match status" value="1"/>
</dbReference>
<dbReference type="InterPro" id="IPR003661">
    <property type="entry name" value="HisK_dim/P_dom"/>
</dbReference>
<keyword evidence="16" id="KW-1185">Reference proteome</keyword>
<dbReference type="Proteomes" id="UP000219621">
    <property type="component" value="Unassembled WGS sequence"/>
</dbReference>
<dbReference type="NCBIfam" id="TIGR00229">
    <property type="entry name" value="sensory_box"/>
    <property type="match status" value="3"/>
</dbReference>
<dbReference type="CDD" id="cd16921">
    <property type="entry name" value="HATPase_FilI-like"/>
    <property type="match status" value="1"/>
</dbReference>
<feature type="domain" description="Histidine kinase" evidence="11">
    <location>
        <begin position="849"/>
        <end position="1063"/>
    </location>
</feature>
<dbReference type="SMART" id="SM00387">
    <property type="entry name" value="HATPase_c"/>
    <property type="match status" value="1"/>
</dbReference>
<dbReference type="Pfam" id="PF08448">
    <property type="entry name" value="PAS_4"/>
    <property type="match status" value="1"/>
</dbReference>
<dbReference type="InterPro" id="IPR000014">
    <property type="entry name" value="PAS"/>
</dbReference>
<dbReference type="CDD" id="cd00130">
    <property type="entry name" value="PAS"/>
    <property type="match status" value="3"/>
</dbReference>
<dbReference type="GO" id="GO:0016020">
    <property type="term" value="C:membrane"/>
    <property type="evidence" value="ECO:0007669"/>
    <property type="project" value="UniProtKB-SubCell"/>
</dbReference>
<dbReference type="EMBL" id="OCNJ01000006">
    <property type="protein sequence ID" value="SOD96779.1"/>
    <property type="molecule type" value="Genomic_DNA"/>
</dbReference>
<feature type="transmembrane region" description="Helical" evidence="10">
    <location>
        <begin position="286"/>
        <end position="305"/>
    </location>
</feature>
<evidence type="ECO:0000313" key="16">
    <source>
        <dbReference type="Proteomes" id="UP000219621"/>
    </source>
</evidence>
<dbReference type="Pfam" id="PF13426">
    <property type="entry name" value="PAS_9"/>
    <property type="match status" value="2"/>
</dbReference>
<dbReference type="PROSITE" id="PS50109">
    <property type="entry name" value="HIS_KIN"/>
    <property type="match status" value="1"/>
</dbReference>
<feature type="domain" description="PAS" evidence="12">
    <location>
        <begin position="325"/>
        <end position="368"/>
    </location>
</feature>
<dbReference type="InterPro" id="IPR052162">
    <property type="entry name" value="Sensor_kinase/Photoreceptor"/>
</dbReference>
<dbReference type="InterPro" id="IPR005467">
    <property type="entry name" value="His_kinase_dom"/>
</dbReference>
<dbReference type="InterPro" id="IPR004358">
    <property type="entry name" value="Sig_transdc_His_kin-like_C"/>
</dbReference>
<proteinExistence type="predicted"/>
<dbReference type="InterPro" id="IPR000700">
    <property type="entry name" value="PAS-assoc_C"/>
</dbReference>
<keyword evidence="8 10" id="KW-1133">Transmembrane helix</keyword>
<dbReference type="SUPFAM" id="SSF47384">
    <property type="entry name" value="Homodimeric domain of signal transducing histidine kinase"/>
    <property type="match status" value="1"/>
</dbReference>
<dbReference type="SMART" id="SM00086">
    <property type="entry name" value="PAC"/>
    <property type="match status" value="4"/>
</dbReference>
<dbReference type="InterPro" id="IPR001610">
    <property type="entry name" value="PAC"/>
</dbReference>
<evidence type="ECO:0000259" key="11">
    <source>
        <dbReference type="PROSITE" id="PS50109"/>
    </source>
</evidence>
<evidence type="ECO:0000256" key="5">
    <source>
        <dbReference type="ARBA" id="ARBA00022679"/>
    </source>
</evidence>
<dbReference type="AlphaFoldDB" id="A0A286GNY1"/>
<dbReference type="Gene3D" id="3.30.450.350">
    <property type="entry name" value="CHASE domain"/>
    <property type="match status" value="1"/>
</dbReference>
<dbReference type="Pfam" id="PF00512">
    <property type="entry name" value="HisKA"/>
    <property type="match status" value="1"/>
</dbReference>
<name>A0A286GNY1_9PROT</name>
<sequence length="1085" mass="121211">MVRGMWQRLAVVGVGVACLLVTLFVWRYADETGRRITDLEFERGARRAERAVLERMRTLETMLRAAQGFASAGQVDAATWHQFVGALRLGDGRGGVEGIAYYTVDEEGESVRIAFIEPAQRLSRLIGYDVMADPVHADAMRRAAAAGEPILSGRIVPQLRRATGDRGADMIFIAPVYAGDGVPPTVAERQAALRGYVGLGLWMQDLFGTVLQGLPGNLSVVVRDVAGGTAEDALVYRSRDEAEVADGERAYQRVSMLAVGGRVMTLEVALPPTPAEERLAVQSRTILGAGLVFSFGMTFATWLLVTRRMRAEALARRMTLALQDSEQRYRSLFERNKAVELLIDPGDGTIVDANAAAARFYGWSVDELKRMRISDINTLPPAAVAEEMARAMRESRDHFVFRHRLATGQERDVEVHSGPVMAGDRQLLYSIIHDITRRCEAERKLRDSEIRFRSLFEQSPWATLVLAPDGSVLRANAAWQTMWGGSVESLRHRSYNMLHDLQLETTGLLTYVRQAIAGESVETPATYLDPRPLGFGGTPKWVRGFLYPIKDAAGHVTEVIVVNEDVSARLQAEQELDYRHRLLATQLQTTPDGVAVVDADWRVESWNQRFVEMWALPPAVVQEGDARAALRQMRAMVATPQVFERRMAELMASVTETGWDEIALRDGRVFEVYSRGIPAETGQAARRVWFYRDITERKNLEARLRRALEEQDAIFNSAGEGIAFLRGERFVRTNKRFATLFGYTAEDLERVQPSALFADPRGWEDFMAVAPRLIRESGSYAGEHRMRRKSGSTFWCRLSGTTLERDVPTGGTIWVLEDVTRRRLADRRMARLLADLERSNAELQQFAYVASHDLQEPLRMVSSYLGLIEKRYRDRLDDSALEFIGFAVDGAHRMQNLINDLLEYSRVGTRGKPLAPTEAQAAVETALDNLRVAIQDAGATVEVGVLPCVLADEGQLVRLFQNLVGNALKYHRPDVAPVVRVAAERLDGGWRFAVADNGIGIDPQYYDRVFMIFQRLHTRQEYTGTGIGLAVCKKIVERHRGRIWVESTPGQGSTFYFTLMAADAALDDRDDDDADLAAEEPLPLA</sequence>
<evidence type="ECO:0000256" key="9">
    <source>
        <dbReference type="ARBA" id="ARBA00023136"/>
    </source>
</evidence>
<dbReference type="InterPro" id="IPR042240">
    <property type="entry name" value="CHASE_sf"/>
</dbReference>
<comment type="subcellular location">
    <subcellularLocation>
        <location evidence="2">Membrane</location>
    </subcellularLocation>
</comment>
<dbReference type="GO" id="GO:0000155">
    <property type="term" value="F:phosphorelay sensor kinase activity"/>
    <property type="evidence" value="ECO:0007669"/>
    <property type="project" value="InterPro"/>
</dbReference>
<dbReference type="SMART" id="SM00091">
    <property type="entry name" value="PAS"/>
    <property type="match status" value="4"/>
</dbReference>
<dbReference type="InterPro" id="IPR035965">
    <property type="entry name" value="PAS-like_dom_sf"/>
</dbReference>
<keyword evidence="9 10" id="KW-0472">Membrane</keyword>
<dbReference type="InterPro" id="IPR036097">
    <property type="entry name" value="HisK_dim/P_sf"/>
</dbReference>
<evidence type="ECO:0000256" key="1">
    <source>
        <dbReference type="ARBA" id="ARBA00000085"/>
    </source>
</evidence>
<feature type="domain" description="PAC" evidence="13">
    <location>
        <begin position="655"/>
        <end position="706"/>
    </location>
</feature>